<protein>
    <submittedName>
        <fullName evidence="2">Uncharacterized protein</fullName>
    </submittedName>
</protein>
<dbReference type="Proteomes" id="UP000265520">
    <property type="component" value="Unassembled WGS sequence"/>
</dbReference>
<feature type="compositionally biased region" description="Basic and acidic residues" evidence="1">
    <location>
        <begin position="1"/>
        <end position="23"/>
    </location>
</feature>
<accession>A0A392SR68</accession>
<keyword evidence="3" id="KW-1185">Reference proteome</keyword>
<organism evidence="2 3">
    <name type="scientific">Trifolium medium</name>
    <dbReference type="NCBI Taxonomy" id="97028"/>
    <lineage>
        <taxon>Eukaryota</taxon>
        <taxon>Viridiplantae</taxon>
        <taxon>Streptophyta</taxon>
        <taxon>Embryophyta</taxon>
        <taxon>Tracheophyta</taxon>
        <taxon>Spermatophyta</taxon>
        <taxon>Magnoliopsida</taxon>
        <taxon>eudicotyledons</taxon>
        <taxon>Gunneridae</taxon>
        <taxon>Pentapetalae</taxon>
        <taxon>rosids</taxon>
        <taxon>fabids</taxon>
        <taxon>Fabales</taxon>
        <taxon>Fabaceae</taxon>
        <taxon>Papilionoideae</taxon>
        <taxon>50 kb inversion clade</taxon>
        <taxon>NPAAA clade</taxon>
        <taxon>Hologalegina</taxon>
        <taxon>IRL clade</taxon>
        <taxon>Trifolieae</taxon>
        <taxon>Trifolium</taxon>
    </lineage>
</organism>
<feature type="non-terminal residue" evidence="2">
    <location>
        <position position="74"/>
    </location>
</feature>
<evidence type="ECO:0000313" key="3">
    <source>
        <dbReference type="Proteomes" id="UP000265520"/>
    </source>
</evidence>
<evidence type="ECO:0000256" key="1">
    <source>
        <dbReference type="SAM" id="MobiDB-lite"/>
    </source>
</evidence>
<feature type="region of interest" description="Disordered" evidence="1">
    <location>
        <begin position="1"/>
        <end position="34"/>
    </location>
</feature>
<dbReference type="AlphaFoldDB" id="A0A392SR68"/>
<dbReference type="EMBL" id="LXQA010423907">
    <property type="protein sequence ID" value="MCI50912.1"/>
    <property type="molecule type" value="Genomic_DNA"/>
</dbReference>
<evidence type="ECO:0000313" key="2">
    <source>
        <dbReference type="EMBL" id="MCI50912.1"/>
    </source>
</evidence>
<name>A0A392SR68_9FABA</name>
<feature type="compositionally biased region" description="Polar residues" evidence="1">
    <location>
        <begin position="24"/>
        <end position="34"/>
    </location>
</feature>
<proteinExistence type="predicted"/>
<comment type="caution">
    <text evidence="2">The sequence shown here is derived from an EMBL/GenBank/DDBJ whole genome shotgun (WGS) entry which is preliminary data.</text>
</comment>
<reference evidence="2 3" key="1">
    <citation type="journal article" date="2018" name="Front. Plant Sci.">
        <title>Red Clover (Trifolium pratense) and Zigzag Clover (T. medium) - A Picture of Genomic Similarities and Differences.</title>
        <authorList>
            <person name="Dluhosova J."/>
            <person name="Istvanek J."/>
            <person name="Nedelnik J."/>
            <person name="Repkova J."/>
        </authorList>
    </citation>
    <scope>NUCLEOTIDE SEQUENCE [LARGE SCALE GENOMIC DNA]</scope>
    <source>
        <strain evidence="3">cv. 10/8</strain>
        <tissue evidence="2">Leaf</tissue>
    </source>
</reference>
<sequence length="74" mass="8297">MAELEISERGVSNRENQRPEDAFKSTTADRSSTAGVCWWRREPKGIDRTTVKLCLHRDEFGVKGDVTGGRDDDG</sequence>